<comment type="caution">
    <text evidence="6">The sequence shown here is derived from an EMBL/GenBank/DDBJ whole genome shotgun (WGS) entry which is preliminary data.</text>
</comment>
<keyword evidence="2" id="KW-0813">Transport</keyword>
<accession>T1A068</accession>
<feature type="domain" description="ATPase AAA-type core" evidence="5">
    <location>
        <begin position="5"/>
        <end position="43"/>
    </location>
</feature>
<evidence type="ECO:0000256" key="2">
    <source>
        <dbReference type="ARBA" id="ARBA00022448"/>
    </source>
</evidence>
<proteinExistence type="inferred from homology"/>
<gene>
    <name evidence="6" type="ORF">B2A_06195</name>
</gene>
<keyword evidence="4" id="KW-0067">ATP-binding</keyword>
<dbReference type="AlphaFoldDB" id="T1A068"/>
<dbReference type="InterPro" id="IPR050763">
    <property type="entry name" value="ABC_transporter_ATP-binding"/>
</dbReference>
<comment type="similarity">
    <text evidence="1">Belongs to the ABC transporter superfamily.</text>
</comment>
<name>T1A068_9ZZZZ</name>
<keyword evidence="3" id="KW-0547">Nucleotide-binding</keyword>
<dbReference type="Pfam" id="PF13304">
    <property type="entry name" value="AAA_21"/>
    <property type="match status" value="1"/>
</dbReference>
<dbReference type="PANTHER" id="PTHR42711:SF5">
    <property type="entry name" value="ABC TRANSPORTER ATP-BINDING PROTEIN NATA"/>
    <property type="match status" value="1"/>
</dbReference>
<evidence type="ECO:0000256" key="4">
    <source>
        <dbReference type="ARBA" id="ARBA00022840"/>
    </source>
</evidence>
<evidence type="ECO:0000259" key="5">
    <source>
        <dbReference type="Pfam" id="PF13304"/>
    </source>
</evidence>
<protein>
    <submittedName>
        <fullName evidence="6">ABC transporter ATP binding protein</fullName>
    </submittedName>
</protein>
<dbReference type="GO" id="GO:0016887">
    <property type="term" value="F:ATP hydrolysis activity"/>
    <property type="evidence" value="ECO:0007669"/>
    <property type="project" value="InterPro"/>
</dbReference>
<dbReference type="InterPro" id="IPR027417">
    <property type="entry name" value="P-loop_NTPase"/>
</dbReference>
<evidence type="ECO:0000313" key="6">
    <source>
        <dbReference type="EMBL" id="EQD53951.1"/>
    </source>
</evidence>
<reference evidence="6" key="2">
    <citation type="journal article" date="2014" name="ISME J.">
        <title>Microbial stratification in low pH oxic and suboxic macroscopic growths along an acid mine drainage.</title>
        <authorList>
            <person name="Mendez-Garcia C."/>
            <person name="Mesa V."/>
            <person name="Sprenger R.R."/>
            <person name="Richter M."/>
            <person name="Diez M.S."/>
            <person name="Solano J."/>
            <person name="Bargiela R."/>
            <person name="Golyshina O.V."/>
            <person name="Manteca A."/>
            <person name="Ramos J.L."/>
            <person name="Gallego J.R."/>
            <person name="Llorente I."/>
            <person name="Martins Dos Santos V.A."/>
            <person name="Jensen O.N."/>
            <person name="Pelaez A.I."/>
            <person name="Sanchez J."/>
            <person name="Ferrer M."/>
        </authorList>
    </citation>
    <scope>NUCLEOTIDE SEQUENCE</scope>
</reference>
<sequence length="175" mass="19605">MNDPRICFLDEPTTGLDPHARRAIWEVIRKLRDEGRTVFLTTHYLEEAQLLADRVAIIHHGQIIAEGRPAEIIRTHGGPARLVISGGVPVAEFFRSREGVHPTIRDGHVEIPIQTKEEGLGYLDALRSSGIPWDGFTVEQDTLEDVFIRLVGRMDDGVLKSEAAHERTADRGRSQ</sequence>
<dbReference type="PANTHER" id="PTHR42711">
    <property type="entry name" value="ABC TRANSPORTER ATP-BINDING PROTEIN"/>
    <property type="match status" value="1"/>
</dbReference>
<organism evidence="6">
    <name type="scientific">mine drainage metagenome</name>
    <dbReference type="NCBI Taxonomy" id="410659"/>
    <lineage>
        <taxon>unclassified sequences</taxon>
        <taxon>metagenomes</taxon>
        <taxon>ecological metagenomes</taxon>
    </lineage>
</organism>
<feature type="non-terminal residue" evidence="6">
    <location>
        <position position="175"/>
    </location>
</feature>
<reference evidence="6" key="1">
    <citation type="submission" date="2013-08" db="EMBL/GenBank/DDBJ databases">
        <authorList>
            <person name="Mendez C."/>
            <person name="Richter M."/>
            <person name="Ferrer M."/>
            <person name="Sanchez J."/>
        </authorList>
    </citation>
    <scope>NUCLEOTIDE SEQUENCE</scope>
</reference>
<evidence type="ECO:0000256" key="1">
    <source>
        <dbReference type="ARBA" id="ARBA00005417"/>
    </source>
</evidence>
<evidence type="ECO:0000256" key="3">
    <source>
        <dbReference type="ARBA" id="ARBA00022741"/>
    </source>
</evidence>
<dbReference type="SUPFAM" id="SSF52540">
    <property type="entry name" value="P-loop containing nucleoside triphosphate hydrolases"/>
    <property type="match status" value="1"/>
</dbReference>
<dbReference type="Gene3D" id="3.40.50.300">
    <property type="entry name" value="P-loop containing nucleotide triphosphate hydrolases"/>
    <property type="match status" value="1"/>
</dbReference>
<dbReference type="EMBL" id="AUZZ01004360">
    <property type="protein sequence ID" value="EQD53951.1"/>
    <property type="molecule type" value="Genomic_DNA"/>
</dbReference>
<dbReference type="InterPro" id="IPR003959">
    <property type="entry name" value="ATPase_AAA_core"/>
</dbReference>
<dbReference type="GO" id="GO:0005524">
    <property type="term" value="F:ATP binding"/>
    <property type="evidence" value="ECO:0007669"/>
    <property type="project" value="UniProtKB-KW"/>
</dbReference>